<reference evidence="2" key="1">
    <citation type="submission" date="2023-04" db="EMBL/GenBank/DDBJ databases">
        <title>Phytophthora fragariaefolia NBRC 109709.</title>
        <authorList>
            <person name="Ichikawa N."/>
            <person name="Sato H."/>
            <person name="Tonouchi N."/>
        </authorList>
    </citation>
    <scope>NUCLEOTIDE SEQUENCE</scope>
    <source>
        <strain evidence="2">NBRC 109709</strain>
    </source>
</reference>
<proteinExistence type="predicted"/>
<keyword evidence="3" id="KW-1185">Reference proteome</keyword>
<protein>
    <submittedName>
        <fullName evidence="2">Unnamed protein product</fullName>
    </submittedName>
</protein>
<accession>A0A9W6UER8</accession>
<feature type="region of interest" description="Disordered" evidence="1">
    <location>
        <begin position="96"/>
        <end position="135"/>
    </location>
</feature>
<evidence type="ECO:0000313" key="2">
    <source>
        <dbReference type="EMBL" id="GMF31084.1"/>
    </source>
</evidence>
<feature type="compositionally biased region" description="Basic and acidic residues" evidence="1">
    <location>
        <begin position="125"/>
        <end position="135"/>
    </location>
</feature>
<name>A0A9W6UER8_9STRA</name>
<gene>
    <name evidence="2" type="ORF">Pfra01_000703000</name>
</gene>
<feature type="compositionally biased region" description="Basic and acidic residues" evidence="1">
    <location>
        <begin position="103"/>
        <end position="117"/>
    </location>
</feature>
<evidence type="ECO:0000313" key="3">
    <source>
        <dbReference type="Proteomes" id="UP001165121"/>
    </source>
</evidence>
<dbReference type="AlphaFoldDB" id="A0A9W6UER8"/>
<organism evidence="2 3">
    <name type="scientific">Phytophthora fragariaefolia</name>
    <dbReference type="NCBI Taxonomy" id="1490495"/>
    <lineage>
        <taxon>Eukaryota</taxon>
        <taxon>Sar</taxon>
        <taxon>Stramenopiles</taxon>
        <taxon>Oomycota</taxon>
        <taxon>Peronosporomycetes</taxon>
        <taxon>Peronosporales</taxon>
        <taxon>Peronosporaceae</taxon>
        <taxon>Phytophthora</taxon>
    </lineage>
</organism>
<dbReference type="Proteomes" id="UP001165121">
    <property type="component" value="Unassembled WGS sequence"/>
</dbReference>
<dbReference type="OrthoDB" id="129130at2759"/>
<evidence type="ECO:0000256" key="1">
    <source>
        <dbReference type="SAM" id="MobiDB-lite"/>
    </source>
</evidence>
<dbReference type="EMBL" id="BSXT01000616">
    <property type="protein sequence ID" value="GMF31084.1"/>
    <property type="molecule type" value="Genomic_DNA"/>
</dbReference>
<sequence>MLTLMLEEASAETSGRIIAVLGPRLEEMTRLVVELHLEPSIRGDRRVRSKPEVAKCLDDVIAAATPDSQVGSDNPWISLFFVPKFTLPKRLRMLLSGSSPRRPSAERTLRQLEESRRQLKMSRKMPRDIAMTRKP</sequence>
<comment type="caution">
    <text evidence="2">The sequence shown here is derived from an EMBL/GenBank/DDBJ whole genome shotgun (WGS) entry which is preliminary data.</text>
</comment>